<evidence type="ECO:0000313" key="1">
    <source>
        <dbReference type="EMBL" id="CCC72172.1"/>
    </source>
</evidence>
<keyword evidence="2" id="KW-1185">Reference proteome</keyword>
<reference evidence="1 2" key="1">
    <citation type="journal article" date="2011" name="Proc. Natl. Acad. Sci. U.S.A.">
        <title>Evolutionary erosion of yeast sex chromosomes by mating-type switching accidents.</title>
        <authorList>
            <person name="Gordon J.L."/>
            <person name="Armisen D."/>
            <person name="Proux-Wera E."/>
            <person name="Oheigeartaigh S.S."/>
            <person name="Byrne K.P."/>
            <person name="Wolfe K.H."/>
        </authorList>
    </citation>
    <scope>NUCLEOTIDE SEQUENCE [LARGE SCALE GENOMIC DNA]</scope>
    <source>
        <strain evidence="2">ATCC 76901 / BCRC 22586 / CBS 4309 / NBRC 1992 / NRRL Y-12630</strain>
    </source>
</reference>
<sequence length="199" mass="24311">MYRFSLIDSYDKPHIFYVLFCEEVTVVVSFLGAKDFKELVRYMNGSRRISYLYRWIIRKMKMNLHELKDPLEDNYDTILKAAQQSRWNPRYYYDKRQIKKYLRKLAFLFYFSEQWCCIIMDLSILFRGNDVENHIKPEVIWAASFYNLCKDKIERILQDLNATEQQMEEIGNYLRNTGIIHYRCFDRHRCRNKSCKPNS</sequence>
<accession>G0VKY4</accession>
<name>G0VKY4_NAUCA</name>
<organism evidence="1 2">
    <name type="scientific">Naumovozyma castellii</name>
    <name type="common">Yeast</name>
    <name type="synonym">Saccharomyces castellii</name>
    <dbReference type="NCBI Taxonomy" id="27288"/>
    <lineage>
        <taxon>Eukaryota</taxon>
        <taxon>Fungi</taxon>
        <taxon>Dikarya</taxon>
        <taxon>Ascomycota</taxon>
        <taxon>Saccharomycotina</taxon>
        <taxon>Saccharomycetes</taxon>
        <taxon>Saccharomycetales</taxon>
        <taxon>Saccharomycetaceae</taxon>
        <taxon>Naumovozyma</taxon>
    </lineage>
</organism>
<reference key="2">
    <citation type="submission" date="2011-08" db="EMBL/GenBank/DDBJ databases">
        <title>Genome sequence of Naumovozyma castellii.</title>
        <authorList>
            <person name="Gordon J.L."/>
            <person name="Armisen D."/>
            <person name="Proux-Wera E."/>
            <person name="OhEigeartaigh S.S."/>
            <person name="Byrne K.P."/>
            <person name="Wolfe K.H."/>
        </authorList>
    </citation>
    <scope>NUCLEOTIDE SEQUENCE</scope>
    <source>
        <strain>Type strain:CBS 4309</strain>
    </source>
</reference>
<proteinExistence type="predicted"/>
<dbReference type="InParanoid" id="G0VKY4"/>
<dbReference type="RefSeq" id="XP_003678510.1">
    <property type="nucleotide sequence ID" value="XM_003678462.1"/>
</dbReference>
<dbReference type="HOGENOM" id="CLU_1372542_0_0_1"/>
<evidence type="ECO:0000313" key="2">
    <source>
        <dbReference type="Proteomes" id="UP000001640"/>
    </source>
</evidence>
<dbReference type="EMBL" id="HE576761">
    <property type="protein sequence ID" value="CCC72172.1"/>
    <property type="molecule type" value="Genomic_DNA"/>
</dbReference>
<dbReference type="Proteomes" id="UP000001640">
    <property type="component" value="Chromosome 10"/>
</dbReference>
<dbReference type="KEGG" id="ncs:NCAS_0J01930"/>
<dbReference type="GeneID" id="96905869"/>
<protein>
    <submittedName>
        <fullName evidence="1">Uncharacterized protein</fullName>
    </submittedName>
</protein>
<gene>
    <name evidence="1" type="primary">NCAS0J01930</name>
    <name evidence="1" type="ordered locus">NCAS_0J01930</name>
</gene>
<dbReference type="AlphaFoldDB" id="G0VKY4"/>